<dbReference type="Gene3D" id="3.30.2350.10">
    <property type="entry name" value="Pseudouridine synthase"/>
    <property type="match status" value="1"/>
</dbReference>
<dbReference type="CDD" id="cd02869">
    <property type="entry name" value="PseudoU_synth_RluA_like"/>
    <property type="match status" value="1"/>
</dbReference>
<dbReference type="InterPro" id="IPR006145">
    <property type="entry name" value="PsdUridine_synth_RsuA/RluA"/>
</dbReference>
<name>A0A0C1V6G8_9ENTR</name>
<evidence type="ECO:0000313" key="8">
    <source>
        <dbReference type="EMBL" id="KIE64039.1"/>
    </source>
</evidence>
<proteinExistence type="inferred from homology"/>
<sequence>MKIKIKISPLSYPKRIDKVIYEHLINYSRSDIKRWIIKKKVYVNQVRIDKPSTKLSGRECILIEDIENSKEEYYPKNIPLNVVHEDGSIIVIDKQHNLCVHPGKDHEQDTLLNALIHHFPKLKDVPRAGIVHRLDKDTSGLMIVAKSSHIQNQLMKLFKIKKVRKEYEAVVYGNINIHGTIDQPIGRHPVDRRKNFVCRFGKKSRTQYYVEENFNGFTRLTLSLESGRRHQARVHMKYINHPIVGDPLYHDKQLSKMKKNHISNSVKVEHIISRQALHAKKLSILHPTLKKMITWKSDVPKDITHLVHTLRENKKL</sequence>
<dbReference type="Pfam" id="PF00849">
    <property type="entry name" value="PseudoU_synth_2"/>
    <property type="match status" value="1"/>
</dbReference>
<dbReference type="GO" id="GO:0003723">
    <property type="term" value="F:RNA binding"/>
    <property type="evidence" value="ECO:0007669"/>
    <property type="project" value="UniProtKB-KW"/>
</dbReference>
<dbReference type="RefSeq" id="WP_039719802.1">
    <property type="nucleotide sequence ID" value="NZ_AWXV01000004.1"/>
</dbReference>
<dbReference type="InterPro" id="IPR002942">
    <property type="entry name" value="S4_RNA-bd"/>
</dbReference>
<dbReference type="EC" id="5.4.99.-" evidence="6"/>
<dbReference type="OrthoDB" id="9807829at2"/>
<reference evidence="8 9" key="1">
    <citation type="journal article" date="2014" name="G3 (Bethesda)">
        <title>Genome sequence of Candidatus Riesia pediculischaeffi, endosymbiont of chimpanzee lice, and genomic comparison of recently acquired endosymbionts from human and chimpanzee lice.</title>
        <authorList>
            <person name="Boyd B.M."/>
            <person name="Allen J.M."/>
            <person name="de Crecy-Lagard V."/>
            <person name="Reed D.L."/>
        </authorList>
    </citation>
    <scope>NUCLEOTIDE SEQUENCE [LARGE SCALE GENOMIC DNA]</scope>
    <source>
        <strain evidence="8 9">PTSU</strain>
    </source>
</reference>
<evidence type="ECO:0000259" key="7">
    <source>
        <dbReference type="SMART" id="SM00363"/>
    </source>
</evidence>
<keyword evidence="2 6" id="KW-0413">Isomerase</keyword>
<evidence type="ECO:0000256" key="3">
    <source>
        <dbReference type="ARBA" id="ARBA00036882"/>
    </source>
</evidence>
<comment type="similarity">
    <text evidence="1 6">Belongs to the pseudouridine synthase RluA family.</text>
</comment>
<dbReference type="Gene3D" id="3.10.290.10">
    <property type="entry name" value="RNA-binding S4 domain"/>
    <property type="match status" value="1"/>
</dbReference>
<evidence type="ECO:0000256" key="6">
    <source>
        <dbReference type="RuleBase" id="RU362028"/>
    </source>
</evidence>
<dbReference type="HOGENOM" id="CLU_016902_4_0_6"/>
<comment type="catalytic activity">
    <reaction evidence="3">
        <text>uridine(1911/1915/1917) in 23S rRNA = pseudouridine(1911/1915/1917) in 23S rRNA</text>
        <dbReference type="Rhea" id="RHEA:42524"/>
        <dbReference type="Rhea" id="RHEA-COMP:10097"/>
        <dbReference type="Rhea" id="RHEA-COMP:10098"/>
        <dbReference type="ChEBI" id="CHEBI:65314"/>
        <dbReference type="ChEBI" id="CHEBI:65315"/>
        <dbReference type="EC" id="5.4.99.23"/>
    </reaction>
</comment>
<evidence type="ECO:0000313" key="9">
    <source>
        <dbReference type="Proteomes" id="UP000054529"/>
    </source>
</evidence>
<dbReference type="InterPro" id="IPR020103">
    <property type="entry name" value="PsdUridine_synth_cat_dom_sf"/>
</dbReference>
<dbReference type="CDD" id="cd00165">
    <property type="entry name" value="S4"/>
    <property type="match status" value="1"/>
</dbReference>
<evidence type="ECO:0000256" key="2">
    <source>
        <dbReference type="ARBA" id="ARBA00023235"/>
    </source>
</evidence>
<comment type="catalytic activity">
    <reaction evidence="6">
        <text>a uridine in RNA = a pseudouridine in RNA</text>
        <dbReference type="Rhea" id="RHEA:48348"/>
        <dbReference type="Rhea" id="RHEA-COMP:12068"/>
        <dbReference type="Rhea" id="RHEA-COMP:12069"/>
        <dbReference type="ChEBI" id="CHEBI:65314"/>
        <dbReference type="ChEBI" id="CHEBI:65315"/>
    </reaction>
</comment>
<dbReference type="SUPFAM" id="SSF55174">
    <property type="entry name" value="Alpha-L RNA-binding motif"/>
    <property type="match status" value="1"/>
</dbReference>
<dbReference type="InterPro" id="IPR006224">
    <property type="entry name" value="PsdUridine_synth_RluA-like_CS"/>
</dbReference>
<evidence type="ECO:0000256" key="5">
    <source>
        <dbReference type="PROSITE-ProRule" id="PRU00182"/>
    </source>
</evidence>
<evidence type="ECO:0000256" key="4">
    <source>
        <dbReference type="PIRSR" id="PIRSR606225-1"/>
    </source>
</evidence>
<keyword evidence="5" id="KW-0694">RNA-binding</keyword>
<organism evidence="8 9">
    <name type="scientific">Candidatus Riesia pediculischaeffi PTSU</name>
    <dbReference type="NCBI Taxonomy" id="1401651"/>
    <lineage>
        <taxon>Bacteria</taxon>
        <taxon>Pseudomonadati</taxon>
        <taxon>Pseudomonadota</taxon>
        <taxon>Gammaproteobacteria</taxon>
        <taxon>Enterobacterales</taxon>
        <taxon>Enterobacteriaceae</taxon>
        <taxon>Candidatus Riesia</taxon>
    </lineage>
</organism>
<dbReference type="PANTHER" id="PTHR21600:SF44">
    <property type="entry name" value="RIBOSOMAL LARGE SUBUNIT PSEUDOURIDINE SYNTHASE D"/>
    <property type="match status" value="1"/>
</dbReference>
<dbReference type="PATRIC" id="fig|1401651.3.peg.474"/>
<dbReference type="SUPFAM" id="SSF55120">
    <property type="entry name" value="Pseudouridine synthase"/>
    <property type="match status" value="1"/>
</dbReference>
<comment type="caution">
    <text evidence="8">The sequence shown here is derived from an EMBL/GenBank/DDBJ whole genome shotgun (WGS) entry which is preliminary data.</text>
</comment>
<gene>
    <name evidence="8" type="ORF">P689_122208</name>
</gene>
<dbReference type="EMBL" id="AWXV01000004">
    <property type="protein sequence ID" value="KIE64039.1"/>
    <property type="molecule type" value="Genomic_DNA"/>
</dbReference>
<dbReference type="AlphaFoldDB" id="A0A0C1V6G8"/>
<dbReference type="InterPro" id="IPR050188">
    <property type="entry name" value="RluA_PseudoU_synthase"/>
</dbReference>
<dbReference type="InterPro" id="IPR036986">
    <property type="entry name" value="S4_RNA-bd_sf"/>
</dbReference>
<dbReference type="Proteomes" id="UP000054529">
    <property type="component" value="Unassembled WGS sequence"/>
</dbReference>
<dbReference type="SMART" id="SM00363">
    <property type="entry name" value="S4"/>
    <property type="match status" value="1"/>
</dbReference>
<accession>A0A0C1V6G8</accession>
<dbReference type="NCBIfam" id="TIGR00005">
    <property type="entry name" value="rluA_subfam"/>
    <property type="match status" value="1"/>
</dbReference>
<dbReference type="PROSITE" id="PS01129">
    <property type="entry name" value="PSI_RLU"/>
    <property type="match status" value="1"/>
</dbReference>
<dbReference type="PANTHER" id="PTHR21600">
    <property type="entry name" value="MITOCHONDRIAL RNA PSEUDOURIDINE SYNTHASE"/>
    <property type="match status" value="1"/>
</dbReference>
<feature type="active site" evidence="4">
    <location>
        <position position="135"/>
    </location>
</feature>
<dbReference type="GO" id="GO:0160140">
    <property type="term" value="F:23S rRNA pseudouridine(1911/1915/1917) synthase activity"/>
    <property type="evidence" value="ECO:0007669"/>
    <property type="project" value="UniProtKB-EC"/>
</dbReference>
<dbReference type="GO" id="GO:0000455">
    <property type="term" value="P:enzyme-directed rRNA pseudouridine synthesis"/>
    <property type="evidence" value="ECO:0007669"/>
    <property type="project" value="UniProtKB-ARBA"/>
</dbReference>
<protein>
    <recommendedName>
        <fullName evidence="6">Pseudouridine synthase</fullName>
        <ecNumber evidence="6">5.4.99.-</ecNumber>
    </recommendedName>
</protein>
<evidence type="ECO:0000256" key="1">
    <source>
        <dbReference type="ARBA" id="ARBA00010876"/>
    </source>
</evidence>
<dbReference type="InterPro" id="IPR006225">
    <property type="entry name" value="PsdUridine_synth_RluC/D"/>
</dbReference>
<dbReference type="Pfam" id="PF01479">
    <property type="entry name" value="S4"/>
    <property type="match status" value="1"/>
</dbReference>
<dbReference type="PROSITE" id="PS50889">
    <property type="entry name" value="S4"/>
    <property type="match status" value="1"/>
</dbReference>
<feature type="domain" description="RNA-binding S4" evidence="7">
    <location>
        <begin position="14"/>
        <end position="75"/>
    </location>
</feature>
<comment type="function">
    <text evidence="6">Responsible for synthesis of pseudouridine from uracil.</text>
</comment>